<name>A0A6J6BQY9_9ZZZZ</name>
<accession>A0A6J6BQY9</accession>
<gene>
    <name evidence="1" type="ORF">UFOPK1395_01034</name>
</gene>
<dbReference type="EMBL" id="CAEZSB010000130">
    <property type="protein sequence ID" value="CAB4540759.1"/>
    <property type="molecule type" value="Genomic_DNA"/>
</dbReference>
<dbReference type="AlphaFoldDB" id="A0A6J6BQY9"/>
<organism evidence="1">
    <name type="scientific">freshwater metagenome</name>
    <dbReference type="NCBI Taxonomy" id="449393"/>
    <lineage>
        <taxon>unclassified sequences</taxon>
        <taxon>metagenomes</taxon>
        <taxon>ecological metagenomes</taxon>
    </lineage>
</organism>
<sequence length="94" mass="10021">MSVNDKVCNFGTLNPASSKTISLSYTSMNLPLLDLPAVQMNCGGSNLFAFNSISFTVSETIAAVTPVPRIAVLRFSTKLSKSLFSDTWPVAESA</sequence>
<evidence type="ECO:0000313" key="1">
    <source>
        <dbReference type="EMBL" id="CAB4540759.1"/>
    </source>
</evidence>
<protein>
    <submittedName>
        <fullName evidence="1">Unannotated protein</fullName>
    </submittedName>
</protein>
<proteinExistence type="predicted"/>
<reference evidence="1" key="1">
    <citation type="submission" date="2020-05" db="EMBL/GenBank/DDBJ databases">
        <authorList>
            <person name="Chiriac C."/>
            <person name="Salcher M."/>
            <person name="Ghai R."/>
            <person name="Kavagutti S V."/>
        </authorList>
    </citation>
    <scope>NUCLEOTIDE SEQUENCE</scope>
</reference>